<feature type="binding site" evidence="9">
    <location>
        <begin position="83"/>
        <end position="85"/>
    </location>
    <ligand>
        <name>5-amino-6-(D-ribitylamino)uracil</name>
        <dbReference type="ChEBI" id="CHEBI:15934"/>
    </ligand>
</feature>
<feature type="binding site" evidence="9">
    <location>
        <position position="116"/>
    </location>
    <ligand>
        <name>5-amino-6-(D-ribitylamino)uracil</name>
        <dbReference type="ChEBI" id="CHEBI:15934"/>
    </ligand>
</feature>
<dbReference type="NCBIfam" id="NF000812">
    <property type="entry name" value="PRK00061.1-4"/>
    <property type="match status" value="1"/>
</dbReference>
<dbReference type="Proteomes" id="UP000217771">
    <property type="component" value="Unassembled WGS sequence"/>
</dbReference>
<dbReference type="InterPro" id="IPR036467">
    <property type="entry name" value="LS/RS_sf"/>
</dbReference>
<keyword evidence="11" id="KW-1185">Reference proteome</keyword>
<dbReference type="InterPro" id="IPR002180">
    <property type="entry name" value="LS/RS"/>
</dbReference>
<feature type="binding site" evidence="9">
    <location>
        <position position="25"/>
    </location>
    <ligand>
        <name>5-amino-6-(D-ribitylamino)uracil</name>
        <dbReference type="ChEBI" id="CHEBI:15934"/>
    </ligand>
</feature>
<comment type="catalytic activity">
    <reaction evidence="6 9">
        <text>(2S)-2-hydroxy-3-oxobutyl phosphate + 5-amino-6-(D-ribitylamino)uracil = 6,7-dimethyl-8-(1-D-ribityl)lumazine + phosphate + 2 H2O + H(+)</text>
        <dbReference type="Rhea" id="RHEA:26152"/>
        <dbReference type="ChEBI" id="CHEBI:15377"/>
        <dbReference type="ChEBI" id="CHEBI:15378"/>
        <dbReference type="ChEBI" id="CHEBI:15934"/>
        <dbReference type="ChEBI" id="CHEBI:43474"/>
        <dbReference type="ChEBI" id="CHEBI:58201"/>
        <dbReference type="ChEBI" id="CHEBI:58830"/>
        <dbReference type="EC" id="2.5.1.78"/>
    </reaction>
</comment>
<dbReference type="GO" id="GO:0009349">
    <property type="term" value="C:riboflavin synthase complex"/>
    <property type="evidence" value="ECO:0007669"/>
    <property type="project" value="UniProtKB-UniRule"/>
</dbReference>
<dbReference type="RefSeq" id="WP_076746972.1">
    <property type="nucleotide sequence ID" value="NZ_NSKB01000004.1"/>
</dbReference>
<dbReference type="EC" id="2.5.1.78" evidence="3 9"/>
<dbReference type="Gene3D" id="3.40.50.960">
    <property type="entry name" value="Lumazine/riboflavin synthase"/>
    <property type="match status" value="1"/>
</dbReference>
<evidence type="ECO:0000256" key="1">
    <source>
        <dbReference type="ARBA" id="ARBA00004917"/>
    </source>
</evidence>
<evidence type="ECO:0000256" key="6">
    <source>
        <dbReference type="ARBA" id="ARBA00048785"/>
    </source>
</evidence>
<evidence type="ECO:0000313" key="11">
    <source>
        <dbReference type="Proteomes" id="UP000217771"/>
    </source>
</evidence>
<evidence type="ECO:0000256" key="5">
    <source>
        <dbReference type="ARBA" id="ARBA00022679"/>
    </source>
</evidence>
<dbReference type="HAMAP" id="MF_00178">
    <property type="entry name" value="Lumazine_synth"/>
    <property type="match status" value="1"/>
</dbReference>
<dbReference type="UniPathway" id="UPA00275">
    <property type="reaction ID" value="UER00404"/>
</dbReference>
<comment type="similarity">
    <text evidence="2 9">Belongs to the DMRL synthase family.</text>
</comment>
<evidence type="ECO:0000256" key="9">
    <source>
        <dbReference type="HAMAP-Rule" id="MF_00178"/>
    </source>
</evidence>
<dbReference type="InterPro" id="IPR034964">
    <property type="entry name" value="LS"/>
</dbReference>
<evidence type="ECO:0000313" key="10">
    <source>
        <dbReference type="EMBL" id="PAU76689.1"/>
    </source>
</evidence>
<dbReference type="EMBL" id="NSKB01000004">
    <property type="protein sequence ID" value="PAU76689.1"/>
    <property type="molecule type" value="Genomic_DNA"/>
</dbReference>
<feature type="active site" description="Proton donor" evidence="9">
    <location>
        <position position="91"/>
    </location>
</feature>
<dbReference type="Pfam" id="PF00885">
    <property type="entry name" value="DMRL_synthase"/>
    <property type="match status" value="1"/>
</dbReference>
<comment type="caution">
    <text evidence="10">The sequence shown here is derived from an EMBL/GenBank/DDBJ whole genome shotgun (WGS) entry which is preliminary data.</text>
</comment>
<keyword evidence="5 9" id="KW-0808">Transferase</keyword>
<dbReference type="AlphaFoldDB" id="A0A2A2EWC8"/>
<comment type="subunit">
    <text evidence="9">Forms an icosahedral capsid composed of 60 subunits, arranged as a dodecamer of pentamers.</text>
</comment>
<feature type="binding site" evidence="9">
    <location>
        <begin position="59"/>
        <end position="61"/>
    </location>
    <ligand>
        <name>5-amino-6-(D-ribitylamino)uracil</name>
        <dbReference type="ChEBI" id="CHEBI:15934"/>
    </ligand>
</feature>
<dbReference type="OrthoDB" id="9809709at2"/>
<keyword evidence="4 9" id="KW-0686">Riboflavin biosynthesis</keyword>
<dbReference type="GO" id="GO:0000906">
    <property type="term" value="F:6,7-dimethyl-8-ribityllumazine synthase activity"/>
    <property type="evidence" value="ECO:0007669"/>
    <property type="project" value="UniProtKB-UniRule"/>
</dbReference>
<dbReference type="SUPFAM" id="SSF52121">
    <property type="entry name" value="Lumazine synthase"/>
    <property type="match status" value="1"/>
</dbReference>
<sequence>MQPISQVEGNFTDVDGRYVIVVGRFNHHVVDSLVEGAVDSLVRHGVDAEHIDIVHVPGAWELPLAVKRALKVAKPDAVIALGAVIRGGTPHFEYVAGNCNAALGNLQLEFDTPVANGVLTVNSIEQAIERAGTKAGNKGAEAAMAAMEMVSLLKHFGGDE</sequence>
<evidence type="ECO:0000256" key="3">
    <source>
        <dbReference type="ARBA" id="ARBA00012664"/>
    </source>
</evidence>
<evidence type="ECO:0000256" key="8">
    <source>
        <dbReference type="ARBA" id="ARBA00072606"/>
    </source>
</evidence>
<proteinExistence type="inferred from homology"/>
<evidence type="ECO:0000256" key="7">
    <source>
        <dbReference type="ARBA" id="ARBA00058151"/>
    </source>
</evidence>
<comment type="function">
    <text evidence="7 9">Catalyzes the formation of 6,7-dimethyl-8-ribityllumazine by condensation of 5-amino-6-(D-ribitylamino)uracil with 3,4-dihydroxy-2-butanone 4-phosphate. This is the penultimate step in the biosynthesis of riboflavin.</text>
</comment>
<dbReference type="NCBIfam" id="TIGR00114">
    <property type="entry name" value="lumazine-synth"/>
    <property type="match status" value="1"/>
</dbReference>
<protein>
    <recommendedName>
        <fullName evidence="8 9">6,7-dimethyl-8-ribityllumazine synthase</fullName>
        <shortName evidence="9">DMRL synthase</shortName>
        <shortName evidence="9">LS</shortName>
        <shortName evidence="9">Lumazine synthase</shortName>
        <ecNumber evidence="3 9">2.5.1.78</ecNumber>
    </recommendedName>
</protein>
<dbReference type="GO" id="GO:0009231">
    <property type="term" value="P:riboflavin biosynthetic process"/>
    <property type="evidence" value="ECO:0007669"/>
    <property type="project" value="UniProtKB-UniRule"/>
</dbReference>
<feature type="binding site" evidence="9">
    <location>
        <position position="130"/>
    </location>
    <ligand>
        <name>(2S)-2-hydroxy-3-oxobutyl phosphate</name>
        <dbReference type="ChEBI" id="CHEBI:58830"/>
    </ligand>
</feature>
<reference evidence="10 11" key="1">
    <citation type="submission" date="2017-08" db="EMBL/GenBank/DDBJ databases">
        <title>Halomonas alkalisoli sp. nov., isolated from saline alkaline soil.</title>
        <authorList>
            <person name="Wang D."/>
            <person name="Zhang G."/>
        </authorList>
    </citation>
    <scope>NUCLEOTIDE SEQUENCE [LARGE SCALE GENOMIC DNA]</scope>
    <source>
        <strain evidence="10 11">WRN001</strain>
    </source>
</reference>
<comment type="pathway">
    <text evidence="1 9">Cofactor biosynthesis; riboflavin biosynthesis; riboflavin from 2-hydroxy-3-oxobutyl phosphate and 5-amino-6-(D-ribitylamino)uracil: step 1/2.</text>
</comment>
<dbReference type="PANTHER" id="PTHR21058:SF0">
    <property type="entry name" value="6,7-DIMETHYL-8-RIBITYLLUMAZINE SYNTHASE"/>
    <property type="match status" value="1"/>
</dbReference>
<organism evidence="10 11">
    <name type="scientific">Halomonas salipaludis</name>
    <dbReference type="NCBI Taxonomy" id="2032625"/>
    <lineage>
        <taxon>Bacteria</taxon>
        <taxon>Pseudomonadati</taxon>
        <taxon>Pseudomonadota</taxon>
        <taxon>Gammaproteobacteria</taxon>
        <taxon>Oceanospirillales</taxon>
        <taxon>Halomonadaceae</taxon>
        <taxon>Halomonas</taxon>
    </lineage>
</organism>
<dbReference type="GO" id="GO:0005829">
    <property type="term" value="C:cytosol"/>
    <property type="evidence" value="ECO:0007669"/>
    <property type="project" value="TreeGrafter"/>
</dbReference>
<evidence type="ECO:0000256" key="4">
    <source>
        <dbReference type="ARBA" id="ARBA00022619"/>
    </source>
</evidence>
<dbReference type="CDD" id="cd09209">
    <property type="entry name" value="Lumazine_synthase-I"/>
    <property type="match status" value="1"/>
</dbReference>
<gene>
    <name evidence="9" type="primary">ribH</name>
    <name evidence="10" type="ORF">CK498_11920</name>
</gene>
<accession>A0A2A2EWC8</accession>
<feature type="binding site" evidence="9">
    <location>
        <begin position="88"/>
        <end position="89"/>
    </location>
    <ligand>
        <name>(2S)-2-hydroxy-3-oxobutyl phosphate</name>
        <dbReference type="ChEBI" id="CHEBI:58830"/>
    </ligand>
</feature>
<name>A0A2A2EWC8_9GAMM</name>
<evidence type="ECO:0000256" key="2">
    <source>
        <dbReference type="ARBA" id="ARBA00007424"/>
    </source>
</evidence>
<dbReference type="PANTHER" id="PTHR21058">
    <property type="entry name" value="6,7-DIMETHYL-8-RIBITYLLUMAZINE SYNTHASE DMRL SYNTHASE LUMAZINE SYNTHASE"/>
    <property type="match status" value="1"/>
</dbReference>
<dbReference type="FunFam" id="3.40.50.960:FF:000001">
    <property type="entry name" value="6,7-dimethyl-8-ribityllumazine synthase"/>
    <property type="match status" value="1"/>
</dbReference>